<proteinExistence type="predicted"/>
<gene>
    <name evidence="1" type="ORF">S06H3_37227</name>
</gene>
<dbReference type="AlphaFoldDB" id="X1LR59"/>
<evidence type="ECO:0000313" key="1">
    <source>
        <dbReference type="EMBL" id="GAI21862.1"/>
    </source>
</evidence>
<comment type="caution">
    <text evidence="1">The sequence shown here is derived from an EMBL/GenBank/DDBJ whole genome shotgun (WGS) entry which is preliminary data.</text>
</comment>
<protein>
    <submittedName>
        <fullName evidence="1">Uncharacterized protein</fullName>
    </submittedName>
</protein>
<dbReference type="EMBL" id="BARV01022599">
    <property type="protein sequence ID" value="GAI21862.1"/>
    <property type="molecule type" value="Genomic_DNA"/>
</dbReference>
<reference evidence="1" key="1">
    <citation type="journal article" date="2014" name="Front. Microbiol.">
        <title>High frequency of phylogenetically diverse reductive dehalogenase-homologous genes in deep subseafloor sedimentary metagenomes.</title>
        <authorList>
            <person name="Kawai M."/>
            <person name="Futagami T."/>
            <person name="Toyoda A."/>
            <person name="Takaki Y."/>
            <person name="Nishi S."/>
            <person name="Hori S."/>
            <person name="Arai W."/>
            <person name="Tsubouchi T."/>
            <person name="Morono Y."/>
            <person name="Uchiyama I."/>
            <person name="Ito T."/>
            <person name="Fujiyama A."/>
            <person name="Inagaki F."/>
            <person name="Takami H."/>
        </authorList>
    </citation>
    <scope>NUCLEOTIDE SEQUENCE</scope>
    <source>
        <strain evidence="1">Expedition CK06-06</strain>
    </source>
</reference>
<accession>X1LR59</accession>
<organism evidence="1">
    <name type="scientific">marine sediment metagenome</name>
    <dbReference type="NCBI Taxonomy" id="412755"/>
    <lineage>
        <taxon>unclassified sequences</taxon>
        <taxon>metagenomes</taxon>
        <taxon>ecological metagenomes</taxon>
    </lineage>
</organism>
<name>X1LR59_9ZZZZ</name>
<sequence length="74" mass="8520">MSEKSPFSKVQLQTIQAIRHMNGDQTKAATLLGVKPSIIHNRTALIRKKIERAQKIVNTSNNWKKDRNLRKILL</sequence>